<dbReference type="PROSITE" id="PS00530">
    <property type="entry name" value="RNASE_T2_1"/>
    <property type="match status" value="1"/>
</dbReference>
<feature type="signal peptide" evidence="5">
    <location>
        <begin position="1"/>
        <end position="19"/>
    </location>
</feature>
<dbReference type="InterPro" id="IPR033130">
    <property type="entry name" value="RNase_T2_His_AS_2"/>
</dbReference>
<keyword evidence="2" id="KW-0540">Nuclease</keyword>
<keyword evidence="2" id="KW-0378">Hydrolase</keyword>
<dbReference type="Gene3D" id="3.90.730.10">
    <property type="entry name" value="Ribonuclease T2-like"/>
    <property type="match status" value="1"/>
</dbReference>
<sequence>MTILFFVLVFLHKSEHTFAQTYSALVLSLSWSNGLCETNDCTTQGERRFKIHGLWPNNPTTGIEIENCQPIISFPTTIDDWSNVTRSMMEEHWGSLLRMRTNIQFWSHEWSKHGTCIDTKINGAKVKNPEYYFSATLALFFRYNCHQLMEKLGRNFKKLGGVYNDHGTLITELEKIIGGSKDRLQIQIHCSDKVDFQYLVEVRIFLANDGSPLTKDKELISADNCKLGWILI</sequence>
<dbReference type="GO" id="GO:0006401">
    <property type="term" value="P:RNA catabolic process"/>
    <property type="evidence" value="ECO:0007669"/>
    <property type="project" value="UniProtKB-ARBA"/>
</dbReference>
<name>A0A6A4PCJ4_LUPAL</name>
<dbReference type="OrthoDB" id="435754at2759"/>
<dbReference type="PANTHER" id="PTHR11240:SF22">
    <property type="entry name" value="RIBONUCLEASE T2"/>
    <property type="match status" value="1"/>
</dbReference>
<keyword evidence="7" id="KW-1185">Reference proteome</keyword>
<dbReference type="PANTHER" id="PTHR11240">
    <property type="entry name" value="RIBONUCLEASE T2"/>
    <property type="match status" value="1"/>
</dbReference>
<organism evidence="6 7">
    <name type="scientific">Lupinus albus</name>
    <name type="common">White lupine</name>
    <name type="synonym">Lupinus termis</name>
    <dbReference type="NCBI Taxonomy" id="3870"/>
    <lineage>
        <taxon>Eukaryota</taxon>
        <taxon>Viridiplantae</taxon>
        <taxon>Streptophyta</taxon>
        <taxon>Embryophyta</taxon>
        <taxon>Tracheophyta</taxon>
        <taxon>Spermatophyta</taxon>
        <taxon>Magnoliopsida</taxon>
        <taxon>eudicotyledons</taxon>
        <taxon>Gunneridae</taxon>
        <taxon>Pentapetalae</taxon>
        <taxon>rosids</taxon>
        <taxon>fabids</taxon>
        <taxon>Fabales</taxon>
        <taxon>Fabaceae</taxon>
        <taxon>Papilionoideae</taxon>
        <taxon>50 kb inversion clade</taxon>
        <taxon>genistoids sensu lato</taxon>
        <taxon>core genistoids</taxon>
        <taxon>Genisteae</taxon>
        <taxon>Lupinus</taxon>
    </lineage>
</organism>
<dbReference type="InterPro" id="IPR018188">
    <property type="entry name" value="RNase_T2_His_AS_1"/>
</dbReference>
<dbReference type="Proteomes" id="UP000447434">
    <property type="component" value="Chromosome 15"/>
</dbReference>
<comment type="caution">
    <text evidence="6">The sequence shown here is derived from an EMBL/GenBank/DDBJ whole genome shotgun (WGS) entry which is preliminary data.</text>
</comment>
<dbReference type="InterPro" id="IPR001568">
    <property type="entry name" value="RNase_T2-like"/>
</dbReference>
<comment type="similarity">
    <text evidence="1 4">Belongs to the RNase T2 family.</text>
</comment>
<evidence type="ECO:0000256" key="4">
    <source>
        <dbReference type="RuleBase" id="RU004328"/>
    </source>
</evidence>
<dbReference type="Pfam" id="PF00445">
    <property type="entry name" value="Ribonuclease_T2"/>
    <property type="match status" value="1"/>
</dbReference>
<dbReference type="EMBL" id="WOCE01000015">
    <property type="protein sequence ID" value="KAE9598994.1"/>
    <property type="molecule type" value="Genomic_DNA"/>
</dbReference>
<evidence type="ECO:0000256" key="2">
    <source>
        <dbReference type="ARBA" id="ARBA00022722"/>
    </source>
</evidence>
<protein>
    <submittedName>
        <fullName evidence="6">Putative ribonuclease T(2)</fullName>
    </submittedName>
</protein>
<keyword evidence="5" id="KW-0732">Signal</keyword>
<gene>
    <name evidence="6" type="ORF">Lalb_Chr15g0086881</name>
</gene>
<dbReference type="GO" id="GO:0003723">
    <property type="term" value="F:RNA binding"/>
    <property type="evidence" value="ECO:0007669"/>
    <property type="project" value="InterPro"/>
</dbReference>
<evidence type="ECO:0000313" key="6">
    <source>
        <dbReference type="EMBL" id="KAE9598994.1"/>
    </source>
</evidence>
<accession>A0A6A4PCJ4</accession>
<feature type="chain" id="PRO_5025330246" evidence="5">
    <location>
        <begin position="20"/>
        <end position="232"/>
    </location>
</feature>
<dbReference type="GO" id="GO:0033897">
    <property type="term" value="F:ribonuclease T2 activity"/>
    <property type="evidence" value="ECO:0007669"/>
    <property type="project" value="InterPro"/>
</dbReference>
<dbReference type="SUPFAM" id="SSF55895">
    <property type="entry name" value="Ribonuclease Rh-like"/>
    <property type="match status" value="1"/>
</dbReference>
<evidence type="ECO:0000256" key="5">
    <source>
        <dbReference type="SAM" id="SignalP"/>
    </source>
</evidence>
<evidence type="ECO:0000256" key="3">
    <source>
        <dbReference type="ARBA" id="ARBA00023239"/>
    </source>
</evidence>
<proteinExistence type="inferred from homology"/>
<evidence type="ECO:0000256" key="1">
    <source>
        <dbReference type="ARBA" id="ARBA00007469"/>
    </source>
</evidence>
<dbReference type="AlphaFoldDB" id="A0A6A4PCJ4"/>
<keyword evidence="3" id="KW-0456">Lyase</keyword>
<dbReference type="PROSITE" id="PS00531">
    <property type="entry name" value="RNASE_T2_2"/>
    <property type="match status" value="1"/>
</dbReference>
<evidence type="ECO:0000313" key="7">
    <source>
        <dbReference type="Proteomes" id="UP000447434"/>
    </source>
</evidence>
<reference evidence="7" key="1">
    <citation type="journal article" date="2020" name="Nat. Commun.">
        <title>Genome sequence of the cluster root forming white lupin.</title>
        <authorList>
            <person name="Hufnagel B."/>
            <person name="Marques A."/>
            <person name="Soriano A."/>
            <person name="Marques L."/>
            <person name="Divol F."/>
            <person name="Doumas P."/>
            <person name="Sallet E."/>
            <person name="Mancinotti D."/>
            <person name="Carrere S."/>
            <person name="Marande W."/>
            <person name="Arribat S."/>
            <person name="Keller J."/>
            <person name="Huneau C."/>
            <person name="Blein T."/>
            <person name="Aime D."/>
            <person name="Laguerre M."/>
            <person name="Taylor J."/>
            <person name="Schubert V."/>
            <person name="Nelson M."/>
            <person name="Geu-Flores F."/>
            <person name="Crespi M."/>
            <person name="Gallardo-Guerrero K."/>
            <person name="Delaux P.-M."/>
            <person name="Salse J."/>
            <person name="Berges H."/>
            <person name="Guyot R."/>
            <person name="Gouzy J."/>
            <person name="Peret B."/>
        </authorList>
    </citation>
    <scope>NUCLEOTIDE SEQUENCE [LARGE SCALE GENOMIC DNA]</scope>
    <source>
        <strain evidence="7">cv. Amiga</strain>
    </source>
</reference>
<dbReference type="InterPro" id="IPR036430">
    <property type="entry name" value="RNase_T2-like_sf"/>
</dbReference>